<proteinExistence type="predicted"/>
<protein>
    <recommendedName>
        <fullName evidence="3">ATP-dependent hsl protease ATP-binding subunit hslU</fullName>
    </recommendedName>
</protein>
<evidence type="ECO:0000313" key="1">
    <source>
        <dbReference type="EMBL" id="KPW20615.1"/>
    </source>
</evidence>
<accession>A0A0P9HBZ9</accession>
<dbReference type="EMBL" id="LJPM01000248">
    <property type="protein sequence ID" value="KPW20615.1"/>
    <property type="molecule type" value="Genomic_DNA"/>
</dbReference>
<evidence type="ECO:0000313" key="2">
    <source>
        <dbReference type="Proteomes" id="UP000050297"/>
    </source>
</evidence>
<dbReference type="Pfam" id="PF07867">
    <property type="entry name" value="DUF1654"/>
    <property type="match status" value="1"/>
</dbReference>
<comment type="caution">
    <text evidence="1">The sequence shown here is derived from an EMBL/GenBank/DDBJ whole genome shotgun (WGS) entry which is preliminary data.</text>
</comment>
<reference evidence="1 2" key="1">
    <citation type="submission" date="2015-09" db="EMBL/GenBank/DDBJ databases">
        <title>Genome announcement of multiple Pseudomonas syringae strains.</title>
        <authorList>
            <person name="Thakur S."/>
            <person name="Wang P.W."/>
            <person name="Gong Y."/>
            <person name="Weir B.S."/>
            <person name="Guttman D.S."/>
        </authorList>
    </citation>
    <scope>NUCLEOTIDE SEQUENCE [LARGE SCALE GENOMIC DNA]</scope>
    <source>
        <strain evidence="1 2">ICMP2802</strain>
    </source>
</reference>
<sequence>MRGSYSWNTVFIYSYASEAVMAGNDNGSAGRSSYEQIGKRIQRLVSAPNVQKTQWVIVARRDDEPVDSWNVVLQEIEETEGIEIDRQPDGSVRIGWQRYIDN</sequence>
<name>A0A0P9HBZ9_PSESX</name>
<gene>
    <name evidence="1" type="ORF">ALO91_01645</name>
</gene>
<evidence type="ECO:0008006" key="3">
    <source>
        <dbReference type="Google" id="ProtNLM"/>
    </source>
</evidence>
<dbReference type="InterPro" id="IPR012449">
    <property type="entry name" value="Phage_F116_Orf28"/>
</dbReference>
<dbReference type="Proteomes" id="UP000050297">
    <property type="component" value="Unassembled WGS sequence"/>
</dbReference>
<organism evidence="1 2">
    <name type="scientific">Pseudomonas syringae pv. aceris</name>
    <dbReference type="NCBI Taxonomy" id="199198"/>
    <lineage>
        <taxon>Bacteria</taxon>
        <taxon>Pseudomonadati</taxon>
        <taxon>Pseudomonadota</taxon>
        <taxon>Gammaproteobacteria</taxon>
        <taxon>Pseudomonadales</taxon>
        <taxon>Pseudomonadaceae</taxon>
        <taxon>Pseudomonas</taxon>
        <taxon>Pseudomonas syringae</taxon>
    </lineage>
</organism>
<dbReference type="AlphaFoldDB" id="A0A0P9HBZ9"/>
<dbReference type="PATRIC" id="fig|199198.5.peg.2322"/>